<accession>A0ABQ3JVV8</accession>
<evidence type="ECO:0000313" key="1">
    <source>
        <dbReference type="EMBL" id="GHF92349.1"/>
    </source>
</evidence>
<dbReference type="EMBL" id="BNAL01000001">
    <property type="protein sequence ID" value="GHF92349.1"/>
    <property type="molecule type" value="Genomic_DNA"/>
</dbReference>
<keyword evidence="2" id="KW-1185">Reference proteome</keyword>
<gene>
    <name evidence="1" type="ORF">GCM10017783_00090</name>
</gene>
<reference evidence="2" key="1">
    <citation type="journal article" date="2019" name="Int. J. Syst. Evol. Microbiol.">
        <title>The Global Catalogue of Microorganisms (GCM) 10K type strain sequencing project: providing services to taxonomists for standard genome sequencing and annotation.</title>
        <authorList>
            <consortium name="The Broad Institute Genomics Platform"/>
            <consortium name="The Broad Institute Genome Sequencing Center for Infectious Disease"/>
            <person name="Wu L."/>
            <person name="Ma J."/>
        </authorList>
    </citation>
    <scope>NUCLEOTIDE SEQUENCE [LARGE SCALE GENOMIC DNA]</scope>
    <source>
        <strain evidence="2">CGMCC 1.18439</strain>
    </source>
</reference>
<dbReference type="Proteomes" id="UP000632154">
    <property type="component" value="Unassembled WGS sequence"/>
</dbReference>
<proteinExistence type="predicted"/>
<evidence type="ECO:0000313" key="2">
    <source>
        <dbReference type="Proteomes" id="UP000632154"/>
    </source>
</evidence>
<organism evidence="1 2">
    <name type="scientific">Deinococcus piscis</name>
    <dbReference type="NCBI Taxonomy" id="394230"/>
    <lineage>
        <taxon>Bacteria</taxon>
        <taxon>Thermotogati</taxon>
        <taxon>Deinococcota</taxon>
        <taxon>Deinococci</taxon>
        <taxon>Deinococcales</taxon>
        <taxon>Deinococcaceae</taxon>
        <taxon>Deinococcus</taxon>
    </lineage>
</organism>
<sequence length="209" mass="21687">MVKGSFLAPGIHTLFSAGAYLASMHLLPPVLVSLMLPGLLLACTPAPGRGAAVSEAVCPPAPNFALTNVSVIGSLGELERSGAAALVQPQDLQWVTPPGAGTTGYWAAEAQVLSVGSAGKDLTLREGQRVKYITHVSDEEIAGAKAFNPAAQAWRPTLIFVNRPAADKAAFGDALLLHYWLCRTGSGDLIESWPSAPGVKEAAASRYGL</sequence>
<protein>
    <submittedName>
        <fullName evidence="1">Uncharacterized protein</fullName>
    </submittedName>
</protein>
<name>A0ABQ3JVV8_9DEIO</name>
<comment type="caution">
    <text evidence="1">The sequence shown here is derived from an EMBL/GenBank/DDBJ whole genome shotgun (WGS) entry which is preliminary data.</text>
</comment>